<evidence type="ECO:0000256" key="2">
    <source>
        <dbReference type="ARBA" id="ARBA00022801"/>
    </source>
</evidence>
<dbReference type="GO" id="GO:0005524">
    <property type="term" value="F:ATP binding"/>
    <property type="evidence" value="ECO:0007669"/>
    <property type="project" value="InterPro"/>
</dbReference>
<dbReference type="Gene3D" id="3.40.50.10810">
    <property type="entry name" value="Tandem AAA-ATPase domain"/>
    <property type="match status" value="1"/>
</dbReference>
<evidence type="ECO:0000259" key="6">
    <source>
        <dbReference type="PROSITE" id="PS51194"/>
    </source>
</evidence>
<dbReference type="GO" id="GO:0016787">
    <property type="term" value="F:hydrolase activity"/>
    <property type="evidence" value="ECO:0007669"/>
    <property type="project" value="UniProtKB-KW"/>
</dbReference>
<dbReference type="PANTHER" id="PTHR10799">
    <property type="entry name" value="SNF2/RAD54 HELICASE FAMILY"/>
    <property type="match status" value="1"/>
</dbReference>
<comment type="caution">
    <text evidence="7">The sequence shown here is derived from an EMBL/GenBank/DDBJ whole genome shotgun (WGS) entry which is preliminary data.</text>
</comment>
<dbReference type="InterPro" id="IPR049730">
    <property type="entry name" value="SNF2/RAD54-like_C"/>
</dbReference>
<dbReference type="InterPro" id="IPR038718">
    <property type="entry name" value="SNF2-like_sf"/>
</dbReference>
<dbReference type="InterPro" id="IPR001650">
    <property type="entry name" value="Helicase_C-like"/>
</dbReference>
<evidence type="ECO:0000256" key="1">
    <source>
        <dbReference type="ARBA" id="ARBA00022741"/>
    </source>
</evidence>
<dbReference type="OrthoDB" id="3270319at2759"/>
<protein>
    <submittedName>
        <fullName evidence="7">Uncharacterized protein</fullName>
    </submittedName>
</protein>
<feature type="domain" description="Helicase ATP-binding" evidence="5">
    <location>
        <begin position="389"/>
        <end position="609"/>
    </location>
</feature>
<accession>A0A9P6BCW5</accession>
<dbReference type="SMART" id="SM00490">
    <property type="entry name" value="HELICc"/>
    <property type="match status" value="1"/>
</dbReference>
<feature type="region of interest" description="Disordered" evidence="4">
    <location>
        <begin position="1061"/>
        <end position="1125"/>
    </location>
</feature>
<keyword evidence="3" id="KW-0067">ATP-binding</keyword>
<feature type="region of interest" description="Disordered" evidence="4">
    <location>
        <begin position="972"/>
        <end position="1001"/>
    </location>
</feature>
<dbReference type="Gene3D" id="3.40.50.300">
    <property type="entry name" value="P-loop containing nucleotide triphosphate hydrolases"/>
    <property type="match status" value="1"/>
</dbReference>
<gene>
    <name evidence="7" type="ORF">BS47DRAFT_1357316</name>
</gene>
<dbReference type="SMART" id="SM00487">
    <property type="entry name" value="DEXDc"/>
    <property type="match status" value="1"/>
</dbReference>
<keyword evidence="1" id="KW-0547">Nucleotide-binding</keyword>
<dbReference type="InterPro" id="IPR027417">
    <property type="entry name" value="P-loop_NTPase"/>
</dbReference>
<feature type="region of interest" description="Disordered" evidence="4">
    <location>
        <begin position="1144"/>
        <end position="1167"/>
    </location>
</feature>
<dbReference type="PROSITE" id="PS51192">
    <property type="entry name" value="HELICASE_ATP_BIND_1"/>
    <property type="match status" value="1"/>
</dbReference>
<dbReference type="EMBL" id="MU128911">
    <property type="protein sequence ID" value="KAF9520456.1"/>
    <property type="molecule type" value="Genomic_DNA"/>
</dbReference>
<feature type="compositionally biased region" description="Basic residues" evidence="4">
    <location>
        <begin position="1087"/>
        <end position="1097"/>
    </location>
</feature>
<dbReference type="InterPro" id="IPR000330">
    <property type="entry name" value="SNF2_N"/>
</dbReference>
<dbReference type="Pfam" id="PF00176">
    <property type="entry name" value="SNF2-rel_dom"/>
    <property type="match status" value="1"/>
</dbReference>
<evidence type="ECO:0000256" key="3">
    <source>
        <dbReference type="ARBA" id="ARBA00022840"/>
    </source>
</evidence>
<organism evidence="7 8">
    <name type="scientific">Hydnum rufescens UP504</name>
    <dbReference type="NCBI Taxonomy" id="1448309"/>
    <lineage>
        <taxon>Eukaryota</taxon>
        <taxon>Fungi</taxon>
        <taxon>Dikarya</taxon>
        <taxon>Basidiomycota</taxon>
        <taxon>Agaricomycotina</taxon>
        <taxon>Agaricomycetes</taxon>
        <taxon>Cantharellales</taxon>
        <taxon>Hydnaceae</taxon>
        <taxon>Hydnum</taxon>
    </lineage>
</organism>
<feature type="compositionally biased region" description="Basic residues" evidence="4">
    <location>
        <begin position="987"/>
        <end position="996"/>
    </location>
</feature>
<sequence length="1167" mass="130638">MEFGPLLPYMTSEEMSPVRQYVNGALRVAEKDLYGYTQEKTQDRYSAGRKLWNQWIKKHLLHRCHFSRIIDKELRLESLHPISLLRGSNRRKPFCIPLRFEQRFLDCLTMTTFGHDAFSEQLNGDDAYPSSLDGFLDTLKSHIMDRLRKDRDSALHKLEKDRDLCKEHMDGIYDSASKNKRITVHALNSAISKIQKLHDGATYNGDPELSEVAQTYLLELHSILECVGAKGLNTPAKPTRFSRIHKLNLEALATEEVIEHFRTSYLEMITKPEVAEVSEDLNLPAPADPRILDVLRGTMGGQDLGVSAFSDRTSEGLRTLLGWPQDQDSPFLLPFRHVDGQTEFNKGQEALFQHLDPSTLDPPYPFTSQRLQWHQLLGIVSAVCQVFSSSDQASERGILLADEVGLGKTAQGLGLIAFLTQMVVHLSADRPFLRGKQEILEGIHLIVAPNGLVQQWHSEAKTWFRGGAFDLFIYPNTPQQHEEFWKTNGAFFSSQFVKKKEFSRVILITSQNAIISDFKTSYEPLRKHALPWKCPELKKQSGTTDRFNQTIFQLPILSLFLDEAHSLRRKPSAFFPLRDCSSSVCLATATPIHTAPRDLLSLGYLLGISSICTPTMQTWSKTKEKEITALKSKIKGEAKQTIHASQVLQGDTLDPMSPVILHRNAQIEYVTEIQSCFHNRIIRRGINSKNHLGNPINNLPDYKDVPIWIKLTPKEYSVLHEVAGVEGQLASSALGWDFQSFYTVYRTYMVHPSASKGNLPITFESVKHFQDNSSSKLDVLLKLIQRSQYTDAALPPVCNLLGEITWPTLPDPPIHMEKRDMIVIFTEWIKAAKIIQSMLKVFQINSMLYIGEHTSVEQRDSILHAFRKGIDLQGSLCRILIMTPIGAVGINLADANWLILMDQPWSAQDERQAIGRVWRKPQEKSVTIVHLLGLNTTDTVMADGAYGKGELLAVFLQSPGSKVVLASLKGEDGFESEHDSGDEPPKKPGKLQKKKDKTSIPVQELIQISGKPLSNPLHEEVELPSQMLQSTPAPLLERADSFLQAGSGRDTLKHGMEFSKSQSANGFVEPVNSKKRTRSPLPEKVLKRSKGAGHSTKRAADDAGAETEITAQASGSQGSRRISHAANQMQAIKSMVTPRIPTSFSASLRGRGAGVQGRGVRRETKGV</sequence>
<evidence type="ECO:0000313" key="8">
    <source>
        <dbReference type="Proteomes" id="UP000886523"/>
    </source>
</evidence>
<keyword evidence="8" id="KW-1185">Reference proteome</keyword>
<proteinExistence type="predicted"/>
<keyword evidence="2" id="KW-0378">Hydrolase</keyword>
<dbReference type="CDD" id="cd18793">
    <property type="entry name" value="SF2_C_SNF"/>
    <property type="match status" value="1"/>
</dbReference>
<feature type="compositionally biased region" description="Basic and acidic residues" evidence="4">
    <location>
        <begin position="972"/>
        <end position="986"/>
    </location>
</feature>
<dbReference type="Proteomes" id="UP000886523">
    <property type="component" value="Unassembled WGS sequence"/>
</dbReference>
<evidence type="ECO:0000259" key="5">
    <source>
        <dbReference type="PROSITE" id="PS51192"/>
    </source>
</evidence>
<name>A0A9P6BCW5_9AGAM</name>
<feature type="domain" description="Helicase C-terminal" evidence="6">
    <location>
        <begin position="808"/>
        <end position="969"/>
    </location>
</feature>
<evidence type="ECO:0000256" key="4">
    <source>
        <dbReference type="SAM" id="MobiDB-lite"/>
    </source>
</evidence>
<dbReference type="InterPro" id="IPR014001">
    <property type="entry name" value="Helicase_ATP-bd"/>
</dbReference>
<dbReference type="SUPFAM" id="SSF52540">
    <property type="entry name" value="P-loop containing nucleoside triphosphate hydrolases"/>
    <property type="match status" value="2"/>
</dbReference>
<reference evidence="7" key="1">
    <citation type="journal article" date="2020" name="Nat. Commun.">
        <title>Large-scale genome sequencing of mycorrhizal fungi provides insights into the early evolution of symbiotic traits.</title>
        <authorList>
            <person name="Miyauchi S."/>
            <person name="Kiss E."/>
            <person name="Kuo A."/>
            <person name="Drula E."/>
            <person name="Kohler A."/>
            <person name="Sanchez-Garcia M."/>
            <person name="Morin E."/>
            <person name="Andreopoulos B."/>
            <person name="Barry K.W."/>
            <person name="Bonito G."/>
            <person name="Buee M."/>
            <person name="Carver A."/>
            <person name="Chen C."/>
            <person name="Cichocki N."/>
            <person name="Clum A."/>
            <person name="Culley D."/>
            <person name="Crous P.W."/>
            <person name="Fauchery L."/>
            <person name="Girlanda M."/>
            <person name="Hayes R.D."/>
            <person name="Keri Z."/>
            <person name="LaButti K."/>
            <person name="Lipzen A."/>
            <person name="Lombard V."/>
            <person name="Magnuson J."/>
            <person name="Maillard F."/>
            <person name="Murat C."/>
            <person name="Nolan M."/>
            <person name="Ohm R.A."/>
            <person name="Pangilinan J."/>
            <person name="Pereira M.F."/>
            <person name="Perotto S."/>
            <person name="Peter M."/>
            <person name="Pfister S."/>
            <person name="Riley R."/>
            <person name="Sitrit Y."/>
            <person name="Stielow J.B."/>
            <person name="Szollosi G."/>
            <person name="Zifcakova L."/>
            <person name="Stursova M."/>
            <person name="Spatafora J.W."/>
            <person name="Tedersoo L."/>
            <person name="Vaario L.M."/>
            <person name="Yamada A."/>
            <person name="Yan M."/>
            <person name="Wang P."/>
            <person name="Xu J."/>
            <person name="Bruns T."/>
            <person name="Baldrian P."/>
            <person name="Vilgalys R."/>
            <person name="Dunand C."/>
            <person name="Henrissat B."/>
            <person name="Grigoriev I.V."/>
            <person name="Hibbett D."/>
            <person name="Nagy L.G."/>
            <person name="Martin F.M."/>
        </authorList>
    </citation>
    <scope>NUCLEOTIDE SEQUENCE</scope>
    <source>
        <strain evidence="7">UP504</strain>
    </source>
</reference>
<dbReference type="AlphaFoldDB" id="A0A9P6BCW5"/>
<dbReference type="Pfam" id="PF00271">
    <property type="entry name" value="Helicase_C"/>
    <property type="match status" value="1"/>
</dbReference>
<feature type="compositionally biased region" description="Polar residues" evidence="4">
    <location>
        <begin position="1109"/>
        <end position="1125"/>
    </location>
</feature>
<dbReference type="PROSITE" id="PS51194">
    <property type="entry name" value="HELICASE_CTER"/>
    <property type="match status" value="1"/>
</dbReference>
<evidence type="ECO:0000313" key="7">
    <source>
        <dbReference type="EMBL" id="KAF9520456.1"/>
    </source>
</evidence>